<name>A0A7J6BTK9_9TELE</name>
<dbReference type="Proteomes" id="UP000579812">
    <property type="component" value="Unassembled WGS sequence"/>
</dbReference>
<dbReference type="EMBL" id="JAAMOB010000021">
    <property type="protein sequence ID" value="KAF4098337.1"/>
    <property type="molecule type" value="Genomic_DNA"/>
</dbReference>
<feature type="region of interest" description="Disordered" evidence="1">
    <location>
        <begin position="792"/>
        <end position="832"/>
    </location>
</feature>
<dbReference type="CDD" id="cd00303">
    <property type="entry name" value="retropepsin_like"/>
    <property type="match status" value="1"/>
</dbReference>
<reference evidence="2 3" key="1">
    <citation type="submission" date="2020-04" db="EMBL/GenBank/DDBJ databases">
        <title>Chromosome-level genome assembly of a cyprinid fish Onychostoma macrolepis by integration of Nanopore Sequencing, Bionano and Hi-C technology.</title>
        <authorList>
            <person name="Wang D."/>
        </authorList>
    </citation>
    <scope>NUCLEOTIDE SEQUENCE [LARGE SCALE GENOMIC DNA]</scope>
    <source>
        <strain evidence="2">SWU-2019</strain>
        <tissue evidence="2">Muscle</tissue>
    </source>
</reference>
<organism evidence="2 3">
    <name type="scientific">Onychostoma macrolepis</name>
    <dbReference type="NCBI Taxonomy" id="369639"/>
    <lineage>
        <taxon>Eukaryota</taxon>
        <taxon>Metazoa</taxon>
        <taxon>Chordata</taxon>
        <taxon>Craniata</taxon>
        <taxon>Vertebrata</taxon>
        <taxon>Euteleostomi</taxon>
        <taxon>Actinopterygii</taxon>
        <taxon>Neopterygii</taxon>
        <taxon>Teleostei</taxon>
        <taxon>Ostariophysi</taxon>
        <taxon>Cypriniformes</taxon>
        <taxon>Cyprinidae</taxon>
        <taxon>Acrossocheilinae</taxon>
        <taxon>Onychostoma</taxon>
    </lineage>
</organism>
<feature type="compositionally biased region" description="Basic and acidic residues" evidence="1">
    <location>
        <begin position="243"/>
        <end position="268"/>
    </location>
</feature>
<feature type="region of interest" description="Disordered" evidence="1">
    <location>
        <begin position="561"/>
        <end position="610"/>
    </location>
</feature>
<evidence type="ECO:0000313" key="3">
    <source>
        <dbReference type="Proteomes" id="UP000579812"/>
    </source>
</evidence>
<dbReference type="Pfam" id="PF13975">
    <property type="entry name" value="gag-asp_proteas"/>
    <property type="match status" value="1"/>
</dbReference>
<keyword evidence="3" id="KW-1185">Reference proteome</keyword>
<dbReference type="AlphaFoldDB" id="A0A7J6BTK9"/>
<proteinExistence type="predicted"/>
<dbReference type="InterPro" id="IPR001969">
    <property type="entry name" value="Aspartic_peptidase_AS"/>
</dbReference>
<dbReference type="GO" id="GO:0004190">
    <property type="term" value="F:aspartic-type endopeptidase activity"/>
    <property type="evidence" value="ECO:0007669"/>
    <property type="project" value="InterPro"/>
</dbReference>
<sequence>MSDEDLPAARQPMASMFIGVPWAQKYGGPGSELSLTDWKAQVEYLAGLQGLREAQRIQFVLNSLEGEAKREVRAAPEAVRATPQAIFEFLSRQYGDSIPVAVLRAQFFNCKQGPGQTLRAFALRLREQFSRLKSREHHGLGDEETLLRDQFLLGLREGPVRQSLRLQLRREATLTFEDLRKEALALEQDHHQTVESPVCMAGSGTSAPVPSEPTDWKQALRAELMKDVREEMAEFSKTILGEFRRGRLEPPPLPRDRSYSDGGRDPGRRTGRPFSSSGMNKGTQSVTTAESRDTIAANAAPDVTRRGVFRTTGHCGSSGRGPQMDPFVSSAPRDGLVGRCPLVEIKVNGVSVRCLVDTGSQVTLFSESLSKDLFDAHHLPGAEVPWLTLRGANGLNIPYIGYQVTDLEIHGTTIPQKGVVIVRDSCLGEYRALLGMNVLMDCWEELFRAGPPRPTSVAEKREWERVVTVLSTSARVASSQPDREDVGRVACRTLSPFLPRARLWSGSVLLSGPIVPKSVSLLSPTGSARLLKSLGDPHQVREEQEVRFCQVSATVVEVGLAEKESRPGPTAQGMPGHLQSESLEGEGLTKEQTCKLQTREGGTSGPEPEEGLMVGVVEAPGARAEGIPANWGWDPHRWRERQEQDEGLATLWTYLERNKFPGGEERQGHPVRVKKLLGQWKRLKLRDGVICRSVLDSRTHEMVSQGKGKLSDRWETVPYVVEQRQRPDQPVYTIRPEGRLARENPAPKFASPLPQLSATATEAPPAPVALHHLGWVGLCSLEPLLLNQGKKNPLLPPTLPTGDPRVPPTRYGEWESGPVLGTRTDPVGEDVTGKPRKSSYCWKWSGGSTSTTTKLNEGSHCLSHEPIRRVLRRKKPLSVPRAYSTSLTMKEATVCPTSLFDESYDERSHCLSHEPIQRALRREKPLSVPRAA</sequence>
<feature type="region of interest" description="Disordered" evidence="1">
    <location>
        <begin position="243"/>
        <end position="326"/>
    </location>
</feature>
<dbReference type="PROSITE" id="PS00141">
    <property type="entry name" value="ASP_PROTEASE"/>
    <property type="match status" value="1"/>
</dbReference>
<gene>
    <name evidence="2" type="ORF">G5714_020367</name>
</gene>
<protein>
    <submittedName>
        <fullName evidence="2">Uncharacterized protein</fullName>
    </submittedName>
</protein>
<dbReference type="Gene3D" id="2.40.70.10">
    <property type="entry name" value="Acid Proteases"/>
    <property type="match status" value="1"/>
</dbReference>
<evidence type="ECO:0000313" key="2">
    <source>
        <dbReference type="EMBL" id="KAF4098337.1"/>
    </source>
</evidence>
<dbReference type="GO" id="GO:0006508">
    <property type="term" value="P:proteolysis"/>
    <property type="evidence" value="ECO:0007669"/>
    <property type="project" value="InterPro"/>
</dbReference>
<evidence type="ECO:0000256" key="1">
    <source>
        <dbReference type="SAM" id="MobiDB-lite"/>
    </source>
</evidence>
<accession>A0A7J6BTK9</accession>
<dbReference type="InterPro" id="IPR021109">
    <property type="entry name" value="Peptidase_aspartic_dom_sf"/>
</dbReference>
<dbReference type="SUPFAM" id="SSF50630">
    <property type="entry name" value="Acid proteases"/>
    <property type="match status" value="1"/>
</dbReference>
<comment type="caution">
    <text evidence="2">The sequence shown here is derived from an EMBL/GenBank/DDBJ whole genome shotgun (WGS) entry which is preliminary data.</text>
</comment>
<feature type="compositionally biased region" description="Polar residues" evidence="1">
    <location>
        <begin position="274"/>
        <end position="289"/>
    </location>
</feature>